<name>A0AA39K8I1_ARMTA</name>
<reference evidence="1" key="1">
    <citation type="submission" date="2023-06" db="EMBL/GenBank/DDBJ databases">
        <authorList>
            <consortium name="Lawrence Berkeley National Laboratory"/>
            <person name="Ahrendt S."/>
            <person name="Sahu N."/>
            <person name="Indic B."/>
            <person name="Wong-Bajracharya J."/>
            <person name="Merenyi Z."/>
            <person name="Ke H.-M."/>
            <person name="Monk M."/>
            <person name="Kocsube S."/>
            <person name="Drula E."/>
            <person name="Lipzen A."/>
            <person name="Balint B."/>
            <person name="Henrissat B."/>
            <person name="Andreopoulos B."/>
            <person name="Martin F.M."/>
            <person name="Harder C.B."/>
            <person name="Rigling D."/>
            <person name="Ford K.L."/>
            <person name="Foster G.D."/>
            <person name="Pangilinan J."/>
            <person name="Papanicolaou A."/>
            <person name="Barry K."/>
            <person name="LaButti K."/>
            <person name="Viragh M."/>
            <person name="Koriabine M."/>
            <person name="Yan M."/>
            <person name="Riley R."/>
            <person name="Champramary S."/>
            <person name="Plett K.L."/>
            <person name="Tsai I.J."/>
            <person name="Slot J."/>
            <person name="Sipos G."/>
            <person name="Plett J."/>
            <person name="Nagy L.G."/>
            <person name="Grigoriev I.V."/>
        </authorList>
    </citation>
    <scope>NUCLEOTIDE SEQUENCE</scope>
    <source>
        <strain evidence="1">CCBAS 213</strain>
    </source>
</reference>
<dbReference type="GeneID" id="85366262"/>
<sequence>MTQELPNVSTMRKTEMEMGRQLALRSFPRNITFEAIRPSHYAEDDAALEMTLSWSTDDDLSGFEVFIHADDREHAEYLSMGAKLRQGSNSESIDEKENEETRAMDAPMLSVEARADDSDDAPCFRLFADSNKIVLNVRIPNGKKYVAQVCWKKEGALYSLPTPFVIPPTPPSSASLKIECQAPKVTVEWDTSADSGADSWIVVLRWKDREIFRKETAC</sequence>
<protein>
    <submittedName>
        <fullName evidence="1">Uncharacterized protein</fullName>
    </submittedName>
</protein>
<evidence type="ECO:0000313" key="2">
    <source>
        <dbReference type="Proteomes" id="UP001175211"/>
    </source>
</evidence>
<proteinExistence type="predicted"/>
<dbReference type="Proteomes" id="UP001175211">
    <property type="component" value="Unassembled WGS sequence"/>
</dbReference>
<dbReference type="AlphaFoldDB" id="A0AA39K8I1"/>
<accession>A0AA39K8I1</accession>
<dbReference type="RefSeq" id="XP_060328756.1">
    <property type="nucleotide sequence ID" value="XM_060482714.1"/>
</dbReference>
<gene>
    <name evidence="1" type="ORF">EV420DRAFT_590251</name>
</gene>
<comment type="caution">
    <text evidence="1">The sequence shown here is derived from an EMBL/GenBank/DDBJ whole genome shotgun (WGS) entry which is preliminary data.</text>
</comment>
<dbReference type="EMBL" id="JAUEPS010000026">
    <property type="protein sequence ID" value="KAK0455246.1"/>
    <property type="molecule type" value="Genomic_DNA"/>
</dbReference>
<evidence type="ECO:0000313" key="1">
    <source>
        <dbReference type="EMBL" id="KAK0455246.1"/>
    </source>
</evidence>
<keyword evidence="2" id="KW-1185">Reference proteome</keyword>
<organism evidence="1 2">
    <name type="scientific">Armillaria tabescens</name>
    <name type="common">Ringless honey mushroom</name>
    <name type="synonym">Agaricus tabescens</name>
    <dbReference type="NCBI Taxonomy" id="1929756"/>
    <lineage>
        <taxon>Eukaryota</taxon>
        <taxon>Fungi</taxon>
        <taxon>Dikarya</taxon>
        <taxon>Basidiomycota</taxon>
        <taxon>Agaricomycotina</taxon>
        <taxon>Agaricomycetes</taxon>
        <taxon>Agaricomycetidae</taxon>
        <taxon>Agaricales</taxon>
        <taxon>Marasmiineae</taxon>
        <taxon>Physalacriaceae</taxon>
        <taxon>Desarmillaria</taxon>
    </lineage>
</organism>